<evidence type="ECO:0000313" key="3">
    <source>
        <dbReference type="Proteomes" id="UP000597762"/>
    </source>
</evidence>
<protein>
    <submittedName>
        <fullName evidence="2">Protein ecdysoneless homolog</fullName>
    </submittedName>
</protein>
<dbReference type="AlphaFoldDB" id="A0A812AZY0"/>
<gene>
    <name evidence="2" type="ORF">SPHA_8301</name>
</gene>
<dbReference type="PANTHER" id="PTHR13060:SF0">
    <property type="entry name" value="PROTEIN ECDYSONELESS HOMOLOG"/>
    <property type="match status" value="1"/>
</dbReference>
<dbReference type="Pfam" id="PF07093">
    <property type="entry name" value="SGT1"/>
    <property type="match status" value="1"/>
</dbReference>
<reference evidence="2" key="1">
    <citation type="submission" date="2021-01" db="EMBL/GenBank/DDBJ databases">
        <authorList>
            <person name="Li R."/>
            <person name="Bekaert M."/>
        </authorList>
    </citation>
    <scope>NUCLEOTIDE SEQUENCE</scope>
    <source>
        <strain evidence="2">Farmed</strain>
    </source>
</reference>
<feature type="compositionally biased region" description="Polar residues" evidence="1">
    <location>
        <begin position="412"/>
        <end position="422"/>
    </location>
</feature>
<dbReference type="Proteomes" id="UP000597762">
    <property type="component" value="Unassembled WGS sequence"/>
</dbReference>
<proteinExistence type="predicted"/>
<evidence type="ECO:0000313" key="2">
    <source>
        <dbReference type="EMBL" id="CAE1165050.1"/>
    </source>
</evidence>
<feature type="region of interest" description="Disordered" evidence="1">
    <location>
        <begin position="403"/>
        <end position="422"/>
    </location>
</feature>
<accession>A0A812AZY0</accession>
<organism evidence="2 3">
    <name type="scientific">Acanthosepion pharaonis</name>
    <name type="common">Pharaoh cuttlefish</name>
    <name type="synonym">Sepia pharaonis</name>
    <dbReference type="NCBI Taxonomy" id="158019"/>
    <lineage>
        <taxon>Eukaryota</taxon>
        <taxon>Metazoa</taxon>
        <taxon>Spiralia</taxon>
        <taxon>Lophotrochozoa</taxon>
        <taxon>Mollusca</taxon>
        <taxon>Cephalopoda</taxon>
        <taxon>Coleoidea</taxon>
        <taxon>Decapodiformes</taxon>
        <taxon>Sepiida</taxon>
        <taxon>Sepiina</taxon>
        <taxon>Sepiidae</taxon>
        <taxon>Acanthosepion</taxon>
    </lineage>
</organism>
<comment type="caution">
    <text evidence="2">The sequence shown here is derived from an EMBL/GenBank/DDBJ whole genome shotgun (WGS) entry which is preliminary data.</text>
</comment>
<dbReference type="PANTHER" id="PTHR13060">
    <property type="entry name" value="SGT1 PROTEIN HSGT1 SUPPRESSOR OF GCR2"/>
    <property type="match status" value="1"/>
</dbReference>
<dbReference type="EMBL" id="CAHIKZ030000269">
    <property type="protein sequence ID" value="CAE1165050.1"/>
    <property type="molecule type" value="Genomic_DNA"/>
</dbReference>
<sequence length="445" mass="51073">MAGIRRVPEDVLEYYLYPLICEDLNDEELFEYLEEQKDIYLAHLSHLLVDYIWQNEAFNLRPIPGNVSVPPHLYGSFNFGDNVEDEWFVVYLLCQLTKTFSGLLVRVHDSDQEFLLIESAEVLPKWLNPDTAENRVFLYNGDLHIIPIPESPQDVDGLPLFTPTLPEAINFTLQKAEDDLHFAHCFLPAGLAAILEQRPSLVAAGVNAFYYRSPDDLKACRTFKYFRPGTRVMSRVKFTKCLYAQLVQQKFQPHRESGWILPNSSNSKFKAHDLGMKLAHGFEIICSKSSQKSNQNNGTLDNFEVHNIRWERFLSSLSNNGYFKGELQSSKHHTELLKKAQQYFKENIQSSQRHEDEDTGNLILTLLENTPYSIEEMRLKEINLPPPDDDSWLDISPDEVDDMIRSSGGKISGTSPNPFDLSQMTESMKSFVDNISDYEGAEFPK</sequence>
<evidence type="ECO:0000256" key="1">
    <source>
        <dbReference type="SAM" id="MobiDB-lite"/>
    </source>
</evidence>
<dbReference type="OrthoDB" id="27237at2759"/>
<dbReference type="InterPro" id="IPR010770">
    <property type="entry name" value="Ecd"/>
</dbReference>
<keyword evidence="3" id="KW-1185">Reference proteome</keyword>
<name>A0A812AZY0_ACAPH</name>
<dbReference type="GO" id="GO:0005634">
    <property type="term" value="C:nucleus"/>
    <property type="evidence" value="ECO:0007669"/>
    <property type="project" value="TreeGrafter"/>
</dbReference>